<accession>A0AC58RQQ1</accession>
<dbReference type="Proteomes" id="UP000790787">
    <property type="component" value="Chromosome 8"/>
</dbReference>
<protein>
    <submittedName>
        <fullName evidence="2">Sister chromatid cohesion protein PDS5 homolog D isoform X2</fullName>
    </submittedName>
</protein>
<reference evidence="2" key="2">
    <citation type="submission" date="2025-08" db="UniProtKB">
        <authorList>
            <consortium name="RefSeq"/>
        </authorList>
    </citation>
    <scope>IDENTIFICATION</scope>
    <source>
        <tissue evidence="2">Leaf</tissue>
    </source>
</reference>
<organism evidence="1 2">
    <name type="scientific">Nicotiana tabacum</name>
    <name type="common">Common tobacco</name>
    <dbReference type="NCBI Taxonomy" id="4097"/>
    <lineage>
        <taxon>Eukaryota</taxon>
        <taxon>Viridiplantae</taxon>
        <taxon>Streptophyta</taxon>
        <taxon>Embryophyta</taxon>
        <taxon>Tracheophyta</taxon>
        <taxon>Spermatophyta</taxon>
        <taxon>Magnoliopsida</taxon>
        <taxon>eudicotyledons</taxon>
        <taxon>Gunneridae</taxon>
        <taxon>Pentapetalae</taxon>
        <taxon>asterids</taxon>
        <taxon>lamiids</taxon>
        <taxon>Solanales</taxon>
        <taxon>Solanaceae</taxon>
        <taxon>Nicotianoideae</taxon>
        <taxon>Nicotianeae</taxon>
        <taxon>Nicotiana</taxon>
    </lineage>
</organism>
<reference evidence="1" key="1">
    <citation type="journal article" date="2014" name="Nat. Commun.">
        <title>The tobacco genome sequence and its comparison with those of tomato and potato.</title>
        <authorList>
            <person name="Sierro N."/>
            <person name="Battey J.N."/>
            <person name="Ouadi S."/>
            <person name="Bakaher N."/>
            <person name="Bovet L."/>
            <person name="Willig A."/>
            <person name="Goepfert S."/>
            <person name="Peitsch M.C."/>
            <person name="Ivanov N.V."/>
        </authorList>
    </citation>
    <scope>NUCLEOTIDE SEQUENCE [LARGE SCALE GENOMIC DNA]</scope>
</reference>
<name>A0AC58RQQ1_TOBAC</name>
<keyword evidence="1" id="KW-1185">Reference proteome</keyword>
<proteinExistence type="predicted"/>
<evidence type="ECO:0000313" key="1">
    <source>
        <dbReference type="Proteomes" id="UP000790787"/>
    </source>
</evidence>
<sequence>MAASCSCTASEKEVEDKLTAYGMKLMNPPSSIDDLLNFLQRVESLLIMVGQCPPDSMKIALQPVMNALIGKELLRHNNEDVKVLAVCCITELFRITAPHHPYDDDKRMEEILQHTVMALKKLSDVSGCSYYKVVQILETVAKVRAFVMLLDFECDTLVIEIFKLFLGIIRPYHPHNVFTKMEEIMTQLIEDSDELSVELLRPILDSVKKGNQIASPVSSKLGEKVLEKSAAIVKPYLAEALKSMSLNPDDCAEIVASICKEIPKGEQMMANENVPDTRHLVKVGQSDSEFCEPALQDDTHMEQLKDTCTTNVLKPDNPEDVQPATNAEVVSRRSELTGSGGQHSSASKNPEISNGSHGHLGQPKMKEILTNEDAHLAALVPEGDVLQSQVKKKGSLHLGLTGEERTKHTVCAKRKQGRSSRKNEFASNYDADSKSEFSTKSEEGNISDYEEPSLELIDGRKKKKKRISFKMLDFDDSGDEATKLSVRYENNLNGCANHQSWRKLATCKHEDSKKRRNIKRYGEELVGARIKVWWPLDEKFYEAAISSFDPVKWKHKVLYDDGDVENLLLHEERWEILEDNSSQKDSKRRRNIKCYGEELVGARIKVWCPLDEEFYEAIISSFDPVKKRHKVVHVDGEVKILKLHKERWEMLEDNSSQKDNEINTQGPAVSSVTYSKTNDLCMSSLSGESEANISLLYFNVVKV</sequence>
<evidence type="ECO:0000313" key="2">
    <source>
        <dbReference type="RefSeq" id="XP_075075073.1"/>
    </source>
</evidence>
<dbReference type="RefSeq" id="XP_075075073.1">
    <property type="nucleotide sequence ID" value="XM_075218972.1"/>
</dbReference>
<gene>
    <name evidence="2" type="primary">LOC107809834</name>
</gene>